<evidence type="ECO:0000259" key="2">
    <source>
        <dbReference type="Pfam" id="PF08044"/>
    </source>
</evidence>
<sequence length="148" mass="16401">MDQQLMTPRAGDRDRERAADRLGQALAQGYLNLDEYEQRTQAVFGAHTRGELDRILADLPLERIRRADPRRRAARVEAARRGVRLHLAAYLVMTVVVLTVWAAVAATTGATYFWPVWPILGAGIGLLSHALGIRPAAKACAVERFTAR</sequence>
<evidence type="ECO:0000313" key="4">
    <source>
        <dbReference type="EMBL" id="OCB54710.1"/>
    </source>
</evidence>
<dbReference type="RefSeq" id="WP_065481202.1">
    <property type="nucleotide sequence ID" value="NZ_MBEE01000117.1"/>
</dbReference>
<gene>
    <name evidence="4" type="ORF">A5677_19655</name>
</gene>
<keyword evidence="1" id="KW-0472">Membrane</keyword>
<dbReference type="Proteomes" id="UP000092683">
    <property type="component" value="Unassembled WGS sequence"/>
</dbReference>
<dbReference type="OrthoDB" id="5145586at2"/>
<feature type="transmembrane region" description="Helical" evidence="1">
    <location>
        <begin position="87"/>
        <end position="106"/>
    </location>
</feature>
<dbReference type="EMBL" id="MBEE01000117">
    <property type="protein sequence ID" value="OCB54710.1"/>
    <property type="molecule type" value="Genomic_DNA"/>
</dbReference>
<organism evidence="4 5">
    <name type="scientific">Mycobacterium malmoense</name>
    <dbReference type="NCBI Taxonomy" id="1780"/>
    <lineage>
        <taxon>Bacteria</taxon>
        <taxon>Bacillati</taxon>
        <taxon>Actinomycetota</taxon>
        <taxon>Actinomycetes</taxon>
        <taxon>Mycobacteriales</taxon>
        <taxon>Mycobacteriaceae</taxon>
        <taxon>Mycobacterium</taxon>
    </lineage>
</organism>
<dbReference type="InterPro" id="IPR012551">
    <property type="entry name" value="DUF1707_SHOCT-like"/>
</dbReference>
<evidence type="ECO:0000313" key="5">
    <source>
        <dbReference type="Proteomes" id="UP000092683"/>
    </source>
</evidence>
<dbReference type="Pfam" id="PF13239">
    <property type="entry name" value="2TM"/>
    <property type="match status" value="1"/>
</dbReference>
<evidence type="ECO:0000256" key="1">
    <source>
        <dbReference type="SAM" id="Phobius"/>
    </source>
</evidence>
<feature type="domain" description="DUF1707" evidence="2">
    <location>
        <begin position="9"/>
        <end position="60"/>
    </location>
</feature>
<name>A0A1B9D8J9_MYCMA</name>
<dbReference type="PANTHER" id="PTHR40763">
    <property type="entry name" value="MEMBRANE PROTEIN-RELATED"/>
    <property type="match status" value="1"/>
</dbReference>
<reference evidence="4 5" key="1">
    <citation type="submission" date="2016-06" db="EMBL/GenBank/DDBJ databases">
        <authorList>
            <person name="Kjaerup R.B."/>
            <person name="Dalgaard T.S."/>
            <person name="Juul-Madsen H.R."/>
        </authorList>
    </citation>
    <scope>NUCLEOTIDE SEQUENCE [LARGE SCALE GENOMIC DNA]</scope>
    <source>
        <strain evidence="4 5">E3012</strain>
    </source>
</reference>
<protein>
    <submittedName>
        <fullName evidence="4">Uncharacterized protein</fullName>
    </submittedName>
</protein>
<keyword evidence="1" id="KW-1133">Transmembrane helix</keyword>
<dbReference type="AlphaFoldDB" id="A0A1B9D8J9"/>
<evidence type="ECO:0000259" key="3">
    <source>
        <dbReference type="Pfam" id="PF13239"/>
    </source>
</evidence>
<proteinExistence type="predicted"/>
<comment type="caution">
    <text evidence="4">The sequence shown here is derived from an EMBL/GenBank/DDBJ whole genome shotgun (WGS) entry which is preliminary data.</text>
</comment>
<accession>A0A1B9D8J9</accession>
<dbReference type="PANTHER" id="PTHR40763:SF4">
    <property type="entry name" value="DUF1707 DOMAIN-CONTAINING PROTEIN"/>
    <property type="match status" value="1"/>
</dbReference>
<dbReference type="Pfam" id="PF08044">
    <property type="entry name" value="DUF1707"/>
    <property type="match status" value="1"/>
</dbReference>
<feature type="domain" description="2TM" evidence="3">
    <location>
        <begin position="78"/>
        <end position="132"/>
    </location>
</feature>
<dbReference type="InterPro" id="IPR025698">
    <property type="entry name" value="2TM_dom"/>
</dbReference>
<feature type="transmembrane region" description="Helical" evidence="1">
    <location>
        <begin position="112"/>
        <end position="131"/>
    </location>
</feature>
<keyword evidence="1" id="KW-0812">Transmembrane</keyword>